<gene>
    <name evidence="2" type="ORF">ISF6_3677</name>
</gene>
<evidence type="ECO:0000313" key="2">
    <source>
        <dbReference type="EMBL" id="GAP37732.1"/>
    </source>
</evidence>
<dbReference type="EMBL" id="BBYR01000056">
    <property type="protein sequence ID" value="GAP37732.1"/>
    <property type="molecule type" value="Genomic_DNA"/>
</dbReference>
<accession>A0A0K8P512</accession>
<proteinExistence type="predicted"/>
<sequence length="64" mass="6607">MQCLAGVPGGGGGAMTAEMPNCNGPGRKSPLGGPWAHTPWTQATDLRTDCPDPVAVAHLRENPR</sequence>
<keyword evidence="3" id="KW-1185">Reference proteome</keyword>
<feature type="region of interest" description="Disordered" evidence="1">
    <location>
        <begin position="18"/>
        <end position="48"/>
    </location>
</feature>
<evidence type="ECO:0000313" key="3">
    <source>
        <dbReference type="Proteomes" id="UP000037660"/>
    </source>
</evidence>
<protein>
    <submittedName>
        <fullName evidence="2">Uncharacterized protein</fullName>
    </submittedName>
</protein>
<evidence type="ECO:0000256" key="1">
    <source>
        <dbReference type="SAM" id="MobiDB-lite"/>
    </source>
</evidence>
<comment type="caution">
    <text evidence="2">The sequence shown here is derived from an EMBL/GenBank/DDBJ whole genome shotgun (WGS) entry which is preliminary data.</text>
</comment>
<dbReference type="Proteomes" id="UP000037660">
    <property type="component" value="Unassembled WGS sequence"/>
</dbReference>
<organism evidence="2 3">
    <name type="scientific">Piscinibacter sakaiensis</name>
    <name type="common">Ideonella sakaiensis</name>
    <dbReference type="NCBI Taxonomy" id="1547922"/>
    <lineage>
        <taxon>Bacteria</taxon>
        <taxon>Pseudomonadati</taxon>
        <taxon>Pseudomonadota</taxon>
        <taxon>Betaproteobacteria</taxon>
        <taxon>Burkholderiales</taxon>
        <taxon>Sphaerotilaceae</taxon>
        <taxon>Piscinibacter</taxon>
    </lineage>
</organism>
<name>A0A0K8P512_PISS1</name>
<reference evidence="3" key="1">
    <citation type="submission" date="2015-07" db="EMBL/GenBank/DDBJ databases">
        <title>Discovery of a poly(ethylene terephthalate assimilation.</title>
        <authorList>
            <person name="Yoshida S."/>
            <person name="Hiraga K."/>
            <person name="Takehana T."/>
            <person name="Taniguchi I."/>
            <person name="Yamaji H."/>
            <person name="Maeda Y."/>
            <person name="Toyohara K."/>
            <person name="Miyamoto K."/>
            <person name="Kimura Y."/>
            <person name="Oda K."/>
        </authorList>
    </citation>
    <scope>NUCLEOTIDE SEQUENCE [LARGE SCALE GENOMIC DNA]</scope>
    <source>
        <strain evidence="3">NBRC 110686 / TISTR 2288 / 201-F6</strain>
    </source>
</reference>
<dbReference type="AlphaFoldDB" id="A0A0K8P512"/>
<reference evidence="2 3" key="2">
    <citation type="journal article" date="2016" name="Science">
        <title>A bacterium that degrades and assimilates poly(ethylene terephthalate).</title>
        <authorList>
            <person name="Yoshida S."/>
            <person name="Hiraga K."/>
            <person name="Takehana T."/>
            <person name="Taniguchi I."/>
            <person name="Yamaji H."/>
            <person name="Maeda Y."/>
            <person name="Toyohara K."/>
            <person name="Miyamoto K."/>
            <person name="Kimura Y."/>
            <person name="Oda K."/>
        </authorList>
    </citation>
    <scope>NUCLEOTIDE SEQUENCE [LARGE SCALE GENOMIC DNA]</scope>
    <source>
        <strain evidence="3">NBRC 110686 / TISTR 2288 / 201-F6</strain>
    </source>
</reference>
<dbReference type="STRING" id="1547922.ISF6_3677"/>